<accession>A0A6C0I1E4</accession>
<dbReference type="AlphaFoldDB" id="A0A6C0I1E4"/>
<keyword evidence="1" id="KW-0175">Coiled coil</keyword>
<organism evidence="2">
    <name type="scientific">viral metagenome</name>
    <dbReference type="NCBI Taxonomy" id="1070528"/>
    <lineage>
        <taxon>unclassified sequences</taxon>
        <taxon>metagenomes</taxon>
        <taxon>organismal metagenomes</taxon>
    </lineage>
</organism>
<evidence type="ECO:0000313" key="2">
    <source>
        <dbReference type="EMBL" id="QHT86589.1"/>
    </source>
</evidence>
<dbReference type="EMBL" id="MN740072">
    <property type="protein sequence ID" value="QHT86589.1"/>
    <property type="molecule type" value="Genomic_DNA"/>
</dbReference>
<protein>
    <submittedName>
        <fullName evidence="2">Uncharacterized protein</fullName>
    </submittedName>
</protein>
<name>A0A6C0I1E4_9ZZZZ</name>
<proteinExistence type="predicted"/>
<reference evidence="2" key="1">
    <citation type="journal article" date="2020" name="Nature">
        <title>Giant virus diversity and host interactions through global metagenomics.</title>
        <authorList>
            <person name="Schulz F."/>
            <person name="Roux S."/>
            <person name="Paez-Espino D."/>
            <person name="Jungbluth S."/>
            <person name="Walsh D.A."/>
            <person name="Denef V.J."/>
            <person name="McMahon K.D."/>
            <person name="Konstantinidis K.T."/>
            <person name="Eloe-Fadrosh E.A."/>
            <person name="Kyrpides N.C."/>
            <person name="Woyke T."/>
        </authorList>
    </citation>
    <scope>NUCLEOTIDE SEQUENCE</scope>
    <source>
        <strain evidence="2">GVMAG-M-3300023184-186</strain>
    </source>
</reference>
<sequence length="319" mass="36526">MELIIEDSSKSLIIEDSSKSLIVKDSLGLGIKKSIPKEKIYTDEENEQFTRQLLSEKDRVDLNILEISAIRNIIIENSNRDSYDKIDPDLLIAVDSRINYNIYIIEDNIYTYEELCTVYPFQEFNISPDSIFIRQIIIIFDNNLVEVINEGDPIISTYDLVKLATANTATVEAAAKDIKRPTKIIKSKIFIGGEKWKDFLQLRGFFRGMIQVSNLQIDNGQTPEFLKPFTLAISNQLMLEDNRANKVNVEEVNAEDNKVNVEEVNAEDNKVNVEEVNAEDNKVNVEEVNANSTNNEKKTLEERIELLEKRMALLECAIR</sequence>
<evidence type="ECO:0000256" key="1">
    <source>
        <dbReference type="SAM" id="Coils"/>
    </source>
</evidence>
<feature type="coiled-coil region" evidence="1">
    <location>
        <begin position="283"/>
        <end position="317"/>
    </location>
</feature>